<gene>
    <name evidence="2" type="ORF">BDW59DRAFT_180283</name>
</gene>
<dbReference type="PANTHER" id="PTHR31630">
    <property type="entry name" value="PHYTANOYL-COA DIOXYGENASE-RELATED-RELATED"/>
    <property type="match status" value="1"/>
</dbReference>
<protein>
    <recommendedName>
        <fullName evidence="4">Phytanoyl-CoA dioxygenase</fullName>
    </recommendedName>
</protein>
<sequence length="323" mass="37353">MPHSTHIIDTSHTHGDWRDELFENGFVVVKNAIPQQRCNYYIEKMFAWVEQFPYGFHKDDRSTWTPEHLPAHIKGGMYHGYRVQHEKFMWEARTEPGVLEVFSKLWGTDKLLTSFDGLNLTFPSGQPLPQTQPWPHIDQSPLRKGMQCVQGILNFAPNGPDDGGLLVMKGSTKLMPEFFETHPDVIGRSTWGPTDWFGFDDKELQWFEERGCEVVKVCAEPGDVILWDSRTMHWNCVPTSQNLRAIIYACYTPAAFAGSEILRQKGEFFDERLGTTHWPHDNLFPSDEEQLRQGKKDTVKRVRPFEEPVETEQVLRLAGRLAY</sequence>
<dbReference type="PANTHER" id="PTHR31630:SF6">
    <property type="entry name" value="PHYTANOYL-COA DIOXYGENASE-RELATED"/>
    <property type="match status" value="1"/>
</dbReference>
<organism evidence="2 3">
    <name type="scientific">Aspergillus cavernicola</name>
    <dbReference type="NCBI Taxonomy" id="176166"/>
    <lineage>
        <taxon>Eukaryota</taxon>
        <taxon>Fungi</taxon>
        <taxon>Dikarya</taxon>
        <taxon>Ascomycota</taxon>
        <taxon>Pezizomycotina</taxon>
        <taxon>Eurotiomycetes</taxon>
        <taxon>Eurotiomycetidae</taxon>
        <taxon>Eurotiales</taxon>
        <taxon>Aspergillaceae</taxon>
        <taxon>Aspergillus</taxon>
        <taxon>Aspergillus subgen. Nidulantes</taxon>
    </lineage>
</organism>
<comment type="pathway">
    <text evidence="1">Secondary metabolite biosynthesis.</text>
</comment>
<evidence type="ECO:0000313" key="3">
    <source>
        <dbReference type="Proteomes" id="UP001610335"/>
    </source>
</evidence>
<dbReference type="InterPro" id="IPR008775">
    <property type="entry name" value="Phytyl_CoA_dOase-like"/>
</dbReference>
<dbReference type="Pfam" id="PF05721">
    <property type="entry name" value="PhyH"/>
    <property type="match status" value="1"/>
</dbReference>
<reference evidence="2 3" key="1">
    <citation type="submission" date="2024-07" db="EMBL/GenBank/DDBJ databases">
        <title>Section-level genome sequencing and comparative genomics of Aspergillus sections Usti and Cavernicolus.</title>
        <authorList>
            <consortium name="Lawrence Berkeley National Laboratory"/>
            <person name="Nybo J.L."/>
            <person name="Vesth T.C."/>
            <person name="Theobald S."/>
            <person name="Frisvad J.C."/>
            <person name="Larsen T.O."/>
            <person name="Kjaerboelling I."/>
            <person name="Rothschild-Mancinelli K."/>
            <person name="Lyhne E.K."/>
            <person name="Kogle M.E."/>
            <person name="Barry K."/>
            <person name="Clum A."/>
            <person name="Na H."/>
            <person name="Ledsgaard L."/>
            <person name="Lin J."/>
            <person name="Lipzen A."/>
            <person name="Kuo A."/>
            <person name="Riley R."/>
            <person name="Mondo S."/>
            <person name="LaButti K."/>
            <person name="Haridas S."/>
            <person name="Pangalinan J."/>
            <person name="Salamov A.A."/>
            <person name="Simmons B.A."/>
            <person name="Magnuson J.K."/>
            <person name="Chen J."/>
            <person name="Drula E."/>
            <person name="Henrissat B."/>
            <person name="Wiebenga A."/>
            <person name="Lubbers R.J."/>
            <person name="Gomes A.C."/>
            <person name="Makela M.R."/>
            <person name="Stajich J."/>
            <person name="Grigoriev I.V."/>
            <person name="Mortensen U.H."/>
            <person name="De vries R.P."/>
            <person name="Baker S.E."/>
            <person name="Andersen M.R."/>
        </authorList>
    </citation>
    <scope>NUCLEOTIDE SEQUENCE [LARGE SCALE GENOMIC DNA]</scope>
    <source>
        <strain evidence="2 3">CBS 600.67</strain>
    </source>
</reference>
<dbReference type="EMBL" id="JBFXLS010000044">
    <property type="protein sequence ID" value="KAL2824416.1"/>
    <property type="molecule type" value="Genomic_DNA"/>
</dbReference>
<comment type="caution">
    <text evidence="2">The sequence shown here is derived from an EMBL/GenBank/DDBJ whole genome shotgun (WGS) entry which is preliminary data.</text>
</comment>
<evidence type="ECO:0000256" key="1">
    <source>
        <dbReference type="ARBA" id="ARBA00005179"/>
    </source>
</evidence>
<keyword evidence="3" id="KW-1185">Reference proteome</keyword>
<dbReference type="Gene3D" id="2.60.120.620">
    <property type="entry name" value="q2cbj1_9rhob like domain"/>
    <property type="match status" value="1"/>
</dbReference>
<dbReference type="Proteomes" id="UP001610335">
    <property type="component" value="Unassembled WGS sequence"/>
</dbReference>
<proteinExistence type="predicted"/>
<name>A0ABR4I9K5_9EURO</name>
<dbReference type="SUPFAM" id="SSF51197">
    <property type="entry name" value="Clavaminate synthase-like"/>
    <property type="match status" value="1"/>
</dbReference>
<accession>A0ABR4I9K5</accession>
<evidence type="ECO:0000313" key="2">
    <source>
        <dbReference type="EMBL" id="KAL2824416.1"/>
    </source>
</evidence>
<evidence type="ECO:0008006" key="4">
    <source>
        <dbReference type="Google" id="ProtNLM"/>
    </source>
</evidence>